<name>A0A3M4M888_PSECI</name>
<sequence>MSEFRNNTIPQGTRKKTEYLNDRRAQLALQIQRSDGGMLQIPMLSETRSTWEEESIQRNTLLSILPLTRLPGHDKPEQSPRGGLPRRGRIYVFWNNVLWRELETDGQGQLFEVDIAHWRTIARQLGNAEQRDPVGIEQHVMLLPMLLQGRFVADQFLMAYSELPWSWEYIDWLESDANRIKARCQNIARIWDTAVVGSEHWKTSQTNPSLPVSRIRKGLRARDFNIESALQDPLEFTPALSSFSDENLLKRLQMRQEQLAQHLQQPPPPPLPEIEAGVDLLDQYQLRDHRHLVGLILDDPLFAVRHATAQIRHCVAYLQTLNALIAHQPNGRYAQVLYSAVGGDHANLKGKIDLPKFHATVFEQERRFGRELLRKHLMRLVAVLDRKLPNVLLDWVHRHDQALLEPYSLMADALGALEYLPAQADALCTDLEITDLETSIRSLVQGVLQAEHPLGSLLLSSDPERPPELLKRLIALRDSDQPVEPQAMGLSTLILGTSFIDKLDGAGVAKSFAYFMGDLLDIFGASVVAQISRLSSSASKIKLDRLFTPTFTTLSALSKKMVGIRLMPMGEALAKELVVIGIHGAGLRRGLTNTERAELTRKNYRYATLHSQSGETLGSTSAKGSGKNDPMLRNILVIALPKEHPELESYSNFRVKFGALTQYMEKTKIVPTLMLGLAVYNLVVQMDSFKDFKADGKGLRGVIGASSAFFDMAAALSNHSKLLLGTRAKRYLTKPRFNVEKILPYWARILEKQTGSPKLPLLRTIGGVATLISATISVWDSYRAYKAGDYALSASYAVIATGSILWGLYAIGLVANPLALLIGVGMAIGGVLHANILSDNEAELAVRYGPFGTDALTGQMPTTENPQHFMHLKDPLIAYQQLAGILGKPKITVMRLADWRRQAPASNLEALQAADQGRKPPTDTHTQTIRPDYKALNDEDWVVTLSTPLLATFGNDSNHLQLVGHEFHSTLDTGQAYATRQHHWQPSGTPKLAAVPLNANSVLYVLPSFIEASLSSARFRRTEGMKISLQVELRAEPDSPPLVLPQPHPKKWQPFTPGHRRAPPGQPPAENLPLYWQIETVELSI</sequence>
<accession>A0A3M4M888</accession>
<evidence type="ECO:0000313" key="3">
    <source>
        <dbReference type="EMBL" id="RMQ50098.1"/>
    </source>
</evidence>
<dbReference type="AlphaFoldDB" id="A0A3M4M888"/>
<gene>
    <name evidence="3" type="ORF">ALQ04_05428</name>
</gene>
<evidence type="ECO:0000256" key="2">
    <source>
        <dbReference type="SAM" id="Phobius"/>
    </source>
</evidence>
<dbReference type="Proteomes" id="UP000277236">
    <property type="component" value="Unassembled WGS sequence"/>
</dbReference>
<feature type="transmembrane region" description="Helical" evidence="2">
    <location>
        <begin position="761"/>
        <end position="779"/>
    </location>
</feature>
<comment type="caution">
    <text evidence="3">The sequence shown here is derived from an EMBL/GenBank/DDBJ whole genome shotgun (WGS) entry which is preliminary data.</text>
</comment>
<reference evidence="3 4" key="1">
    <citation type="submission" date="2018-08" db="EMBL/GenBank/DDBJ databases">
        <title>Recombination of ecologically and evolutionarily significant loci maintains genetic cohesion in the Pseudomonas syringae species complex.</title>
        <authorList>
            <person name="Dillon M."/>
            <person name="Thakur S."/>
            <person name="Almeida R.N.D."/>
            <person name="Weir B.S."/>
            <person name="Guttman D.S."/>
        </authorList>
    </citation>
    <scope>NUCLEOTIDE SEQUENCE [LARGE SCALE GENOMIC DNA]</scope>
    <source>
        <strain evidence="3 4">ICMP 3353</strain>
    </source>
</reference>
<proteinExistence type="predicted"/>
<dbReference type="EMBL" id="RBRE01000013">
    <property type="protein sequence ID" value="RMQ50098.1"/>
    <property type="molecule type" value="Genomic_DNA"/>
</dbReference>
<keyword evidence="2" id="KW-1133">Transmembrane helix</keyword>
<organism evidence="3 4">
    <name type="scientific">Pseudomonas cichorii</name>
    <dbReference type="NCBI Taxonomy" id="36746"/>
    <lineage>
        <taxon>Bacteria</taxon>
        <taxon>Pseudomonadati</taxon>
        <taxon>Pseudomonadota</taxon>
        <taxon>Gammaproteobacteria</taxon>
        <taxon>Pseudomonadales</taxon>
        <taxon>Pseudomonadaceae</taxon>
        <taxon>Pseudomonas</taxon>
    </lineage>
</organism>
<feature type="transmembrane region" description="Helical" evidence="2">
    <location>
        <begin position="791"/>
        <end position="812"/>
    </location>
</feature>
<keyword evidence="2" id="KW-0812">Transmembrane</keyword>
<evidence type="ECO:0000256" key="1">
    <source>
        <dbReference type="SAM" id="MobiDB-lite"/>
    </source>
</evidence>
<keyword evidence="2" id="KW-0472">Membrane</keyword>
<dbReference type="RefSeq" id="WP_122314435.1">
    <property type="nucleotide sequence ID" value="NZ_RBRE01000013.1"/>
</dbReference>
<dbReference type="OrthoDB" id="5406083at2"/>
<protein>
    <submittedName>
        <fullName evidence="3">Uncharacterized protein</fullName>
    </submittedName>
</protein>
<feature type="region of interest" description="Disordered" evidence="1">
    <location>
        <begin position="1037"/>
        <end position="1071"/>
    </location>
</feature>
<dbReference type="CDD" id="cd20705">
    <property type="entry name" value="MIX_I"/>
    <property type="match status" value="1"/>
</dbReference>
<feature type="transmembrane region" description="Helical" evidence="2">
    <location>
        <begin position="818"/>
        <end position="837"/>
    </location>
</feature>
<feature type="compositionally biased region" description="Pro residues" evidence="1">
    <location>
        <begin position="1038"/>
        <end position="1047"/>
    </location>
</feature>
<evidence type="ECO:0000313" key="4">
    <source>
        <dbReference type="Proteomes" id="UP000277236"/>
    </source>
</evidence>